<evidence type="ECO:0000313" key="3">
    <source>
        <dbReference type="Proteomes" id="UP000469215"/>
    </source>
</evidence>
<name>A0A6N9H3C5_9MICO</name>
<dbReference type="EMBL" id="WWEQ01000001">
    <property type="protein sequence ID" value="MYM18433.1"/>
    <property type="molecule type" value="Genomic_DNA"/>
</dbReference>
<proteinExistence type="predicted"/>
<dbReference type="AlphaFoldDB" id="A0A6N9H3C5"/>
<feature type="chain" id="PRO_5038601888" description="PaaX family transcriptional regulator" evidence="1">
    <location>
        <begin position="28"/>
        <end position="282"/>
    </location>
</feature>
<protein>
    <recommendedName>
        <fullName evidence="4">PaaX family transcriptional regulator</fullName>
    </recommendedName>
</protein>
<gene>
    <name evidence="2" type="ORF">GSY69_00160</name>
</gene>
<dbReference type="Gene3D" id="1.10.10.10">
    <property type="entry name" value="Winged helix-like DNA-binding domain superfamily/Winged helix DNA-binding domain"/>
    <property type="match status" value="1"/>
</dbReference>
<evidence type="ECO:0000256" key="1">
    <source>
        <dbReference type="SAM" id="SignalP"/>
    </source>
</evidence>
<dbReference type="GO" id="GO:0006351">
    <property type="term" value="P:DNA-templated transcription"/>
    <property type="evidence" value="ECO:0007669"/>
    <property type="project" value="TreeGrafter"/>
</dbReference>
<dbReference type="Proteomes" id="UP000469215">
    <property type="component" value="Unassembled WGS sequence"/>
</dbReference>
<feature type="signal peptide" evidence="1">
    <location>
        <begin position="1"/>
        <end position="27"/>
    </location>
</feature>
<reference evidence="2 3" key="1">
    <citation type="submission" date="2020-01" db="EMBL/GenBank/DDBJ databases">
        <authorList>
            <person name="Deng T."/>
        </authorList>
    </citation>
    <scope>NUCLEOTIDE SEQUENCE [LARGE SCALE GENOMIC DNA]</scope>
    <source>
        <strain evidence="2 3">5221</strain>
    </source>
</reference>
<dbReference type="InterPro" id="IPR036388">
    <property type="entry name" value="WH-like_DNA-bd_sf"/>
</dbReference>
<comment type="caution">
    <text evidence="2">The sequence shown here is derived from an EMBL/GenBank/DDBJ whole genome shotgun (WGS) entry which is preliminary data.</text>
</comment>
<organism evidence="2 3">
    <name type="scientific">Brevibacterium rongguiense</name>
    <dbReference type="NCBI Taxonomy" id="2695267"/>
    <lineage>
        <taxon>Bacteria</taxon>
        <taxon>Bacillati</taxon>
        <taxon>Actinomycetota</taxon>
        <taxon>Actinomycetes</taxon>
        <taxon>Micrococcales</taxon>
        <taxon>Brevibacteriaceae</taxon>
        <taxon>Brevibacterium</taxon>
    </lineage>
</organism>
<sequence>MSPSQRYRLTRPAFDIVSVFGSLRAHALPTSAFIAVLAARGYSETNVHTQLNRLVHRGLLVRAPRGGRAVFFLGARLLVSFDALSGAGDRAVYAGRLTLLLTAVPESDRAARDRLDYLARRHGFGRLRPGAFVSAAAEAPAALVPELAALPAAAWADTSALVPRCHEHARELIARAFDPVGLRAGLRAAAARTPALGDALAAGPAPSDAALRSFGEHFFRAAALVLDTPALPAELTPGVDLAADAGALMCGLRALHAAHIADRLRTLVADLPGAEHIEWAGC</sequence>
<dbReference type="RefSeq" id="WP_160951901.1">
    <property type="nucleotide sequence ID" value="NZ_WWEQ01000001.1"/>
</dbReference>
<dbReference type="PANTHER" id="PTHR30319">
    <property type="entry name" value="PHENYLACETIC ACID REGULATOR-RELATED TRANSCRIPTIONAL REPRESSOR"/>
    <property type="match status" value="1"/>
</dbReference>
<keyword evidence="1" id="KW-0732">Signal</keyword>
<dbReference type="PANTHER" id="PTHR30319:SF1">
    <property type="entry name" value="TRANSCRIPTIONAL REPRESSOR PAAX"/>
    <property type="match status" value="1"/>
</dbReference>
<evidence type="ECO:0008006" key="4">
    <source>
        <dbReference type="Google" id="ProtNLM"/>
    </source>
</evidence>
<keyword evidence="3" id="KW-1185">Reference proteome</keyword>
<accession>A0A6N9H3C5</accession>
<evidence type="ECO:0000313" key="2">
    <source>
        <dbReference type="EMBL" id="MYM18433.1"/>
    </source>
</evidence>